<protein>
    <submittedName>
        <fullName evidence="3">Transcription initiation factor IIE subunit beta</fullName>
    </submittedName>
</protein>
<organism evidence="3 4">
    <name type="scientific">Characodon lateralis</name>
    <dbReference type="NCBI Taxonomy" id="208331"/>
    <lineage>
        <taxon>Eukaryota</taxon>
        <taxon>Metazoa</taxon>
        <taxon>Chordata</taxon>
        <taxon>Craniata</taxon>
        <taxon>Vertebrata</taxon>
        <taxon>Euteleostomi</taxon>
        <taxon>Actinopterygii</taxon>
        <taxon>Neopterygii</taxon>
        <taxon>Teleostei</taxon>
        <taxon>Neoteleostei</taxon>
        <taxon>Acanthomorphata</taxon>
        <taxon>Ovalentaria</taxon>
        <taxon>Atherinomorphae</taxon>
        <taxon>Cyprinodontiformes</taxon>
        <taxon>Goodeidae</taxon>
        <taxon>Characodon</taxon>
    </lineage>
</organism>
<gene>
    <name evidence="3" type="primary">GTF2E2</name>
    <name evidence="3" type="ORF">CHARACLAT_006724</name>
</gene>
<feature type="compositionally biased region" description="Low complexity" evidence="1">
    <location>
        <begin position="46"/>
        <end position="58"/>
    </location>
</feature>
<reference evidence="3 4" key="1">
    <citation type="submission" date="2021-06" db="EMBL/GenBank/DDBJ databases">
        <authorList>
            <person name="Palmer J.M."/>
        </authorList>
    </citation>
    <scope>NUCLEOTIDE SEQUENCE [LARGE SCALE GENOMIC DNA]</scope>
    <source>
        <strain evidence="3 4">CL_MEX2019</strain>
        <tissue evidence="3">Muscle</tissue>
    </source>
</reference>
<evidence type="ECO:0000313" key="3">
    <source>
        <dbReference type="EMBL" id="MED6293038.1"/>
    </source>
</evidence>
<dbReference type="Gene3D" id="1.10.10.10">
    <property type="entry name" value="Winged helix-like DNA-binding domain superfamily/Winged helix DNA-binding domain"/>
    <property type="match status" value="1"/>
</dbReference>
<dbReference type="InterPro" id="IPR036388">
    <property type="entry name" value="WH-like_DNA-bd_sf"/>
</dbReference>
<evidence type="ECO:0000313" key="4">
    <source>
        <dbReference type="Proteomes" id="UP001352852"/>
    </source>
</evidence>
<dbReference type="Proteomes" id="UP001352852">
    <property type="component" value="Unassembled WGS sequence"/>
</dbReference>
<dbReference type="EMBL" id="JAHUTJ010074128">
    <property type="protein sequence ID" value="MED6293038.1"/>
    <property type="molecule type" value="Genomic_DNA"/>
</dbReference>
<evidence type="ECO:0000259" key="2">
    <source>
        <dbReference type="Pfam" id="PF02186"/>
    </source>
</evidence>
<dbReference type="Pfam" id="PF02186">
    <property type="entry name" value="TFIIE_beta"/>
    <property type="match status" value="1"/>
</dbReference>
<evidence type="ECO:0000256" key="1">
    <source>
        <dbReference type="SAM" id="MobiDB-lite"/>
    </source>
</evidence>
<comment type="caution">
    <text evidence="3">The sequence shown here is derived from an EMBL/GenBank/DDBJ whole genome shotgun (WGS) entry which is preliminary data.</text>
</comment>
<sequence length="169" mass="19373">MDPALLRERELFQKRALSTPAVEKRPAASDSGSHKKKKPKAEKESSSGSKNSSESANGNINIKASSGYKFGCLAKIVNYMKTRHQNGDTHFLTLDEILDETKLLDISMKQKQWLMTEVCSCHFQGPYCSLFIYHLKRKWFVSSTVSHQLYHIFKNEYFPHTLLCRKVIS</sequence>
<dbReference type="SUPFAM" id="SSF46785">
    <property type="entry name" value="Winged helix' DNA-binding domain"/>
    <property type="match status" value="1"/>
</dbReference>
<keyword evidence="4" id="KW-1185">Reference proteome</keyword>
<name>A0ABU7F357_9TELE</name>
<dbReference type="PANTHER" id="PTHR12716:SF8">
    <property type="entry name" value="TRANSCRIPTION INITIATION FACTOR IIE SUBUNIT BETA"/>
    <property type="match status" value="1"/>
</dbReference>
<dbReference type="InterPro" id="IPR003166">
    <property type="entry name" value="TFIIE_bsu_DNA-bd"/>
</dbReference>
<feature type="domain" description="TFIIE beta" evidence="2">
    <location>
        <begin position="70"/>
        <end position="118"/>
    </location>
</feature>
<dbReference type="PANTHER" id="PTHR12716">
    <property type="entry name" value="TRANSCRIPTION INITIATION FACTOR IIE, BETA SUBUNIT"/>
    <property type="match status" value="1"/>
</dbReference>
<proteinExistence type="predicted"/>
<feature type="compositionally biased region" description="Basic and acidic residues" evidence="1">
    <location>
        <begin position="1"/>
        <end position="13"/>
    </location>
</feature>
<accession>A0ABU7F357</accession>
<dbReference type="InterPro" id="IPR016656">
    <property type="entry name" value="TFIIE-bsu"/>
</dbReference>
<dbReference type="CDD" id="cd07977">
    <property type="entry name" value="TFIIE_beta_winged_helix"/>
    <property type="match status" value="1"/>
</dbReference>
<feature type="region of interest" description="Disordered" evidence="1">
    <location>
        <begin position="1"/>
        <end position="58"/>
    </location>
</feature>
<dbReference type="InterPro" id="IPR036390">
    <property type="entry name" value="WH_DNA-bd_sf"/>
</dbReference>